<dbReference type="EMBL" id="BAABME010001006">
    <property type="protein sequence ID" value="GAA0146935.1"/>
    <property type="molecule type" value="Genomic_DNA"/>
</dbReference>
<comment type="caution">
    <text evidence="1">The sequence shown here is derived from an EMBL/GenBank/DDBJ whole genome shotgun (WGS) entry which is preliminary data.</text>
</comment>
<evidence type="ECO:0000313" key="1">
    <source>
        <dbReference type="EMBL" id="GAA0146935.1"/>
    </source>
</evidence>
<sequence>MGILPCFLVTSSSGQSISGEGRGVMRGSLDVLFGSLLGVREIPFPYLPLYSLPYHDFTLLMADKTPNDAASFTNAAPGTVQSILREVCLAQLVASMGGSYLLEGKVSFSPSSSPIVHYSNRRIVVVSDPSNDDTVFKNLLSETAQPVPLVEGITKRQRPLLPR</sequence>
<name>A0AAV3P5Q2_LITER</name>
<reference evidence="1 2" key="1">
    <citation type="submission" date="2024-01" db="EMBL/GenBank/DDBJ databases">
        <title>The complete chloroplast genome sequence of Lithospermum erythrorhizon: insights into the phylogenetic relationship among Boraginaceae species and the maternal lineages of purple gromwells.</title>
        <authorList>
            <person name="Okada T."/>
            <person name="Watanabe K."/>
        </authorList>
    </citation>
    <scope>NUCLEOTIDE SEQUENCE [LARGE SCALE GENOMIC DNA]</scope>
</reference>
<proteinExistence type="predicted"/>
<protein>
    <submittedName>
        <fullName evidence="1">Uncharacterized protein</fullName>
    </submittedName>
</protein>
<evidence type="ECO:0000313" key="2">
    <source>
        <dbReference type="Proteomes" id="UP001454036"/>
    </source>
</evidence>
<dbReference type="AlphaFoldDB" id="A0AAV3P5Q2"/>
<dbReference type="Proteomes" id="UP001454036">
    <property type="component" value="Unassembled WGS sequence"/>
</dbReference>
<accession>A0AAV3P5Q2</accession>
<organism evidence="1 2">
    <name type="scientific">Lithospermum erythrorhizon</name>
    <name type="common">Purple gromwell</name>
    <name type="synonym">Lithospermum officinale var. erythrorhizon</name>
    <dbReference type="NCBI Taxonomy" id="34254"/>
    <lineage>
        <taxon>Eukaryota</taxon>
        <taxon>Viridiplantae</taxon>
        <taxon>Streptophyta</taxon>
        <taxon>Embryophyta</taxon>
        <taxon>Tracheophyta</taxon>
        <taxon>Spermatophyta</taxon>
        <taxon>Magnoliopsida</taxon>
        <taxon>eudicotyledons</taxon>
        <taxon>Gunneridae</taxon>
        <taxon>Pentapetalae</taxon>
        <taxon>asterids</taxon>
        <taxon>lamiids</taxon>
        <taxon>Boraginales</taxon>
        <taxon>Boraginaceae</taxon>
        <taxon>Boraginoideae</taxon>
        <taxon>Lithospermeae</taxon>
        <taxon>Lithospermum</taxon>
    </lineage>
</organism>
<keyword evidence="2" id="KW-1185">Reference proteome</keyword>
<gene>
    <name evidence="1" type="ORF">LIER_06762</name>
</gene>